<dbReference type="AlphaFoldDB" id="A0A699GWG6"/>
<dbReference type="Gene3D" id="1.20.58.340">
    <property type="entry name" value="Magnesium transport protein CorA, transmembrane region"/>
    <property type="match status" value="1"/>
</dbReference>
<dbReference type="InterPro" id="IPR018289">
    <property type="entry name" value="MULE_transposase_dom"/>
</dbReference>
<accession>A0A699GWG6</accession>
<sequence length="343" mass="39087">MVVNLECIKAIVIAEANEGLPAEIPFEFQVLEIALEVVCTYLESSVADIERDAYPVLNERLQLSLIDQPGLVATVEHDLVTGALGHWLIGCFWKWEYDPVHLKHDKHPFQGLPHSSPDMYTLPPMQFSKPKIQMEAQVANPHQRQEHSANVLISFMDPNPSSALSSVSQNFVSSNVVDESCVPSDSSLNAFTEEIVAYEKESDETHAVEMIDNYRKCVTVVAGLLKNETTKYYIWLLKAFMKDFGKAPSKVVTDQDGAIRNAIEADFGGSKHRLCMWHITQKLPGKICAKIYDDTDFKKKLNKIIWNMYIGPEDFEYRWKKLMGEFNLVNHKWLTKMFNIRST</sequence>
<evidence type="ECO:0000313" key="2">
    <source>
        <dbReference type="EMBL" id="GEW55769.1"/>
    </source>
</evidence>
<protein>
    <recommendedName>
        <fullName evidence="1">MULE transposase domain-containing protein</fullName>
    </recommendedName>
</protein>
<evidence type="ECO:0000259" key="1">
    <source>
        <dbReference type="Pfam" id="PF10551"/>
    </source>
</evidence>
<name>A0A699GWG6_TANCI</name>
<proteinExistence type="predicted"/>
<feature type="domain" description="MULE transposase" evidence="1">
    <location>
        <begin position="209"/>
        <end position="282"/>
    </location>
</feature>
<dbReference type="EMBL" id="BKCJ010063484">
    <property type="protein sequence ID" value="GEW55769.1"/>
    <property type="molecule type" value="Genomic_DNA"/>
</dbReference>
<dbReference type="Pfam" id="PF10551">
    <property type="entry name" value="MULE"/>
    <property type="match status" value="1"/>
</dbReference>
<comment type="caution">
    <text evidence="2">The sequence shown here is derived from an EMBL/GenBank/DDBJ whole genome shotgun (WGS) entry which is preliminary data.</text>
</comment>
<reference evidence="2" key="1">
    <citation type="journal article" date="2019" name="Sci. Rep.">
        <title>Draft genome of Tanacetum cinerariifolium, the natural source of mosquito coil.</title>
        <authorList>
            <person name="Yamashiro T."/>
            <person name="Shiraishi A."/>
            <person name="Satake H."/>
            <person name="Nakayama K."/>
        </authorList>
    </citation>
    <scope>NUCLEOTIDE SEQUENCE</scope>
</reference>
<dbReference type="PANTHER" id="PTHR47718">
    <property type="entry name" value="OS01G0519700 PROTEIN"/>
    <property type="match status" value="1"/>
</dbReference>
<dbReference type="PANTHER" id="PTHR47718:SF12">
    <property type="entry name" value="PROTEIN FAR1-RELATED SEQUENCE"/>
    <property type="match status" value="1"/>
</dbReference>
<organism evidence="2">
    <name type="scientific">Tanacetum cinerariifolium</name>
    <name type="common">Dalmatian daisy</name>
    <name type="synonym">Chrysanthemum cinerariifolium</name>
    <dbReference type="NCBI Taxonomy" id="118510"/>
    <lineage>
        <taxon>Eukaryota</taxon>
        <taxon>Viridiplantae</taxon>
        <taxon>Streptophyta</taxon>
        <taxon>Embryophyta</taxon>
        <taxon>Tracheophyta</taxon>
        <taxon>Spermatophyta</taxon>
        <taxon>Magnoliopsida</taxon>
        <taxon>eudicotyledons</taxon>
        <taxon>Gunneridae</taxon>
        <taxon>Pentapetalae</taxon>
        <taxon>asterids</taxon>
        <taxon>campanulids</taxon>
        <taxon>Asterales</taxon>
        <taxon>Asteraceae</taxon>
        <taxon>Asteroideae</taxon>
        <taxon>Anthemideae</taxon>
        <taxon>Anthemidinae</taxon>
        <taxon>Tanacetum</taxon>
    </lineage>
</organism>
<gene>
    <name evidence="2" type="ORF">Tci_227745</name>
</gene>